<name>A0A6A0AJN4_HAELA</name>
<dbReference type="Proteomes" id="UP000485058">
    <property type="component" value="Unassembled WGS sequence"/>
</dbReference>
<protein>
    <recommendedName>
        <fullName evidence="1">HAT C-terminal dimerisation domain-containing protein</fullName>
    </recommendedName>
</protein>
<proteinExistence type="predicted"/>
<sequence length="240" mass="27135">NDARSRNVIALVLNPDFWEKNEWIVGTLAPAAKLVEAMQANAANLAHVHFGLMAVEDKLDKITRSCPPGFQDDAFDLEQAWDQRMLYGHHPALCLAAVINPNFRDKHGALLPDQMRSAEDLAARLASSNGQGDDSAAAQARYEFHTLCSDGYMVKMNLSPSIFHPRLLRDPVTWWEWYGKKTPVLQQVAQPVLSIPATSAGVERLFSVFKFIWSDRRNRLLMGRMWAMAYVYLNTRALKH</sequence>
<reference evidence="2 3" key="1">
    <citation type="submission" date="2020-02" db="EMBL/GenBank/DDBJ databases">
        <title>Draft genome sequence of Haematococcus lacustris strain NIES-144.</title>
        <authorList>
            <person name="Morimoto D."/>
            <person name="Nakagawa S."/>
            <person name="Yoshida T."/>
            <person name="Sawayama S."/>
        </authorList>
    </citation>
    <scope>NUCLEOTIDE SEQUENCE [LARGE SCALE GENOMIC DNA]</scope>
    <source>
        <strain evidence="2 3">NIES-144</strain>
    </source>
</reference>
<evidence type="ECO:0000313" key="2">
    <source>
        <dbReference type="EMBL" id="GFH32788.1"/>
    </source>
</evidence>
<evidence type="ECO:0000313" key="3">
    <source>
        <dbReference type="Proteomes" id="UP000485058"/>
    </source>
</evidence>
<dbReference type="AlphaFoldDB" id="A0A6A0AJN4"/>
<dbReference type="Pfam" id="PF05699">
    <property type="entry name" value="Dimer_Tnp_hAT"/>
    <property type="match status" value="1"/>
</dbReference>
<dbReference type="InterPro" id="IPR008906">
    <property type="entry name" value="HATC_C_dom"/>
</dbReference>
<dbReference type="GO" id="GO:0046983">
    <property type="term" value="F:protein dimerization activity"/>
    <property type="evidence" value="ECO:0007669"/>
    <property type="project" value="InterPro"/>
</dbReference>
<dbReference type="SUPFAM" id="SSF53098">
    <property type="entry name" value="Ribonuclease H-like"/>
    <property type="match status" value="1"/>
</dbReference>
<feature type="domain" description="HAT C-terminal dimerisation" evidence="1">
    <location>
        <begin position="169"/>
        <end position="222"/>
    </location>
</feature>
<evidence type="ECO:0000259" key="1">
    <source>
        <dbReference type="Pfam" id="PF05699"/>
    </source>
</evidence>
<organism evidence="2 3">
    <name type="scientific">Haematococcus lacustris</name>
    <name type="common">Green alga</name>
    <name type="synonym">Haematococcus pluvialis</name>
    <dbReference type="NCBI Taxonomy" id="44745"/>
    <lineage>
        <taxon>Eukaryota</taxon>
        <taxon>Viridiplantae</taxon>
        <taxon>Chlorophyta</taxon>
        <taxon>core chlorophytes</taxon>
        <taxon>Chlorophyceae</taxon>
        <taxon>CS clade</taxon>
        <taxon>Chlamydomonadales</taxon>
        <taxon>Haematococcaceae</taxon>
        <taxon>Haematococcus</taxon>
    </lineage>
</organism>
<accession>A0A6A0AJN4</accession>
<dbReference type="InterPro" id="IPR012337">
    <property type="entry name" value="RNaseH-like_sf"/>
</dbReference>
<feature type="non-terminal residue" evidence="2">
    <location>
        <position position="1"/>
    </location>
</feature>
<dbReference type="EMBL" id="BLLF01007137">
    <property type="protein sequence ID" value="GFH32788.1"/>
    <property type="molecule type" value="Genomic_DNA"/>
</dbReference>
<comment type="caution">
    <text evidence="2">The sequence shown here is derived from an EMBL/GenBank/DDBJ whole genome shotgun (WGS) entry which is preliminary data.</text>
</comment>
<feature type="non-terminal residue" evidence="2">
    <location>
        <position position="240"/>
    </location>
</feature>
<keyword evidence="3" id="KW-1185">Reference proteome</keyword>
<gene>
    <name evidence="2" type="ORF">HaLaN_32069</name>
</gene>